<evidence type="ECO:0000313" key="1">
    <source>
        <dbReference type="EMBL" id="GIY66085.1"/>
    </source>
</evidence>
<gene>
    <name evidence="1" type="ORF">CDAR_164411</name>
</gene>
<dbReference type="EMBL" id="BPLQ01012526">
    <property type="protein sequence ID" value="GIY66085.1"/>
    <property type="molecule type" value="Genomic_DNA"/>
</dbReference>
<name>A0AAV4V787_9ARAC</name>
<keyword evidence="2" id="KW-1185">Reference proteome</keyword>
<proteinExistence type="predicted"/>
<dbReference type="Proteomes" id="UP001054837">
    <property type="component" value="Unassembled WGS sequence"/>
</dbReference>
<organism evidence="1 2">
    <name type="scientific">Caerostris darwini</name>
    <dbReference type="NCBI Taxonomy" id="1538125"/>
    <lineage>
        <taxon>Eukaryota</taxon>
        <taxon>Metazoa</taxon>
        <taxon>Ecdysozoa</taxon>
        <taxon>Arthropoda</taxon>
        <taxon>Chelicerata</taxon>
        <taxon>Arachnida</taxon>
        <taxon>Araneae</taxon>
        <taxon>Araneomorphae</taxon>
        <taxon>Entelegynae</taxon>
        <taxon>Araneoidea</taxon>
        <taxon>Araneidae</taxon>
        <taxon>Caerostris</taxon>
    </lineage>
</organism>
<evidence type="ECO:0000313" key="2">
    <source>
        <dbReference type="Proteomes" id="UP001054837"/>
    </source>
</evidence>
<protein>
    <submittedName>
        <fullName evidence="1">Uncharacterized protein</fullName>
    </submittedName>
</protein>
<comment type="caution">
    <text evidence="1">The sequence shown here is derived from an EMBL/GenBank/DDBJ whole genome shotgun (WGS) entry which is preliminary data.</text>
</comment>
<reference evidence="1 2" key="1">
    <citation type="submission" date="2021-06" db="EMBL/GenBank/DDBJ databases">
        <title>Caerostris darwini draft genome.</title>
        <authorList>
            <person name="Kono N."/>
            <person name="Arakawa K."/>
        </authorList>
    </citation>
    <scope>NUCLEOTIDE SEQUENCE [LARGE SCALE GENOMIC DNA]</scope>
</reference>
<accession>A0AAV4V787</accession>
<sequence length="87" mass="10036">MTPKTKGHGEFITSSTTEVGRCIDMAEEMHPRERPLSLVRWASVKDGRFFVLPKNGNFYDYLVINSHQKAKNQKIRIEFVLDDNAQP</sequence>
<dbReference type="AlphaFoldDB" id="A0AAV4V787"/>